<evidence type="ECO:0000313" key="1">
    <source>
        <dbReference type="EMBL" id="MDT0617549.1"/>
    </source>
</evidence>
<dbReference type="Proteomes" id="UP001259982">
    <property type="component" value="Unassembled WGS sequence"/>
</dbReference>
<accession>A0ABU3B5P6</accession>
<reference evidence="1 2" key="1">
    <citation type="submission" date="2023-09" db="EMBL/GenBank/DDBJ databases">
        <authorList>
            <person name="Rey-Velasco X."/>
        </authorList>
    </citation>
    <scope>NUCLEOTIDE SEQUENCE [LARGE SCALE GENOMIC DNA]</scope>
    <source>
        <strain evidence="1 2">P385</strain>
    </source>
</reference>
<proteinExistence type="predicted"/>
<evidence type="ECO:0000313" key="2">
    <source>
        <dbReference type="Proteomes" id="UP001259982"/>
    </source>
</evidence>
<protein>
    <submittedName>
        <fullName evidence="1">Uncharacterized protein</fullName>
    </submittedName>
</protein>
<gene>
    <name evidence="1" type="ORF">RM531_03610</name>
</gene>
<dbReference type="RefSeq" id="WP_311657374.1">
    <property type="nucleotide sequence ID" value="NZ_JAVRHY010000002.1"/>
</dbReference>
<comment type="caution">
    <text evidence="1">The sequence shown here is derived from an EMBL/GenBank/DDBJ whole genome shotgun (WGS) entry which is preliminary data.</text>
</comment>
<organism evidence="1 2">
    <name type="scientific">Spectribacter acetivorans</name>
    <dbReference type="NCBI Taxonomy" id="3075603"/>
    <lineage>
        <taxon>Bacteria</taxon>
        <taxon>Pseudomonadati</taxon>
        <taxon>Pseudomonadota</taxon>
        <taxon>Gammaproteobacteria</taxon>
        <taxon>Salinisphaerales</taxon>
        <taxon>Salinisphaeraceae</taxon>
        <taxon>Spectribacter</taxon>
    </lineage>
</organism>
<dbReference type="EMBL" id="JAVRHY010000002">
    <property type="protein sequence ID" value="MDT0617549.1"/>
    <property type="molecule type" value="Genomic_DNA"/>
</dbReference>
<sequence>MTISLMRPVTGCYHSMALLKKAILALFQRRCTQTRFALAPKIKRFQRMILAVRPCTARDLPKNGVFQQPPIE</sequence>
<name>A0ABU3B5P6_9GAMM</name>
<keyword evidence="2" id="KW-1185">Reference proteome</keyword>